<proteinExistence type="predicted"/>
<evidence type="ECO:0000313" key="1">
    <source>
        <dbReference type="EMBL" id="KAJ4977616.1"/>
    </source>
</evidence>
<protein>
    <submittedName>
        <fullName evidence="1">Uncharacterized protein</fullName>
    </submittedName>
</protein>
<comment type="caution">
    <text evidence="1">The sequence shown here is derived from an EMBL/GenBank/DDBJ whole genome shotgun (WGS) entry which is preliminary data.</text>
</comment>
<dbReference type="Proteomes" id="UP001141806">
    <property type="component" value="Unassembled WGS sequence"/>
</dbReference>
<keyword evidence="2" id="KW-1185">Reference proteome</keyword>
<gene>
    <name evidence="1" type="ORF">NE237_008396</name>
</gene>
<name>A0A9Q0KWL8_9MAGN</name>
<sequence>MNEDSLVTEGKVAWTLLLGSILPKDVERIKATEEDEFKSGFFSDMATIDAYSSSLWTKYESLRMAHNKCFEDQEDAAKLVEQKKITDLLTDIEVLKVQNAEIEALKVKVADECKCAEEYKASFMEI</sequence>
<accession>A0A9Q0KWL8</accession>
<reference evidence="1" key="1">
    <citation type="journal article" date="2023" name="Plant J.">
        <title>The genome of the king protea, Protea cynaroides.</title>
        <authorList>
            <person name="Chang J."/>
            <person name="Duong T.A."/>
            <person name="Schoeman C."/>
            <person name="Ma X."/>
            <person name="Roodt D."/>
            <person name="Barker N."/>
            <person name="Li Z."/>
            <person name="Van de Peer Y."/>
            <person name="Mizrachi E."/>
        </authorList>
    </citation>
    <scope>NUCLEOTIDE SEQUENCE</scope>
    <source>
        <tissue evidence="1">Young leaves</tissue>
    </source>
</reference>
<evidence type="ECO:0000313" key="2">
    <source>
        <dbReference type="Proteomes" id="UP001141806"/>
    </source>
</evidence>
<dbReference type="EMBL" id="JAMYWD010000002">
    <property type="protein sequence ID" value="KAJ4977616.1"/>
    <property type="molecule type" value="Genomic_DNA"/>
</dbReference>
<organism evidence="1 2">
    <name type="scientific">Protea cynaroides</name>
    <dbReference type="NCBI Taxonomy" id="273540"/>
    <lineage>
        <taxon>Eukaryota</taxon>
        <taxon>Viridiplantae</taxon>
        <taxon>Streptophyta</taxon>
        <taxon>Embryophyta</taxon>
        <taxon>Tracheophyta</taxon>
        <taxon>Spermatophyta</taxon>
        <taxon>Magnoliopsida</taxon>
        <taxon>Proteales</taxon>
        <taxon>Proteaceae</taxon>
        <taxon>Protea</taxon>
    </lineage>
</organism>
<dbReference type="AlphaFoldDB" id="A0A9Q0KWL8"/>